<gene>
    <name evidence="1" type="ORF">JR316_010356</name>
</gene>
<comment type="caution">
    <text evidence="1">The sequence shown here is derived from an EMBL/GenBank/DDBJ whole genome shotgun (WGS) entry which is preliminary data.</text>
</comment>
<dbReference type="OrthoDB" id="8300194at2759"/>
<evidence type="ECO:0000313" key="1">
    <source>
        <dbReference type="EMBL" id="KAG5164715.1"/>
    </source>
</evidence>
<proteinExistence type="predicted"/>
<dbReference type="SUPFAM" id="SSF56112">
    <property type="entry name" value="Protein kinase-like (PK-like)"/>
    <property type="match status" value="1"/>
</dbReference>
<accession>A0A8H7XS68</accession>
<dbReference type="AlphaFoldDB" id="A0A8H7XS68"/>
<reference evidence="1" key="1">
    <citation type="submission" date="2021-02" db="EMBL/GenBank/DDBJ databases">
        <title>Psilocybe cubensis genome.</title>
        <authorList>
            <person name="Mckernan K.J."/>
            <person name="Crawford S."/>
            <person name="Trippe A."/>
            <person name="Kane L.T."/>
            <person name="Mclaughlin S."/>
        </authorList>
    </citation>
    <scope>NUCLEOTIDE SEQUENCE [LARGE SCALE GENOMIC DNA]</scope>
    <source>
        <strain evidence="1">MGC-MH-2018</strain>
    </source>
</reference>
<dbReference type="InterPro" id="IPR011009">
    <property type="entry name" value="Kinase-like_dom_sf"/>
</dbReference>
<organism evidence="1">
    <name type="scientific">Psilocybe cubensis</name>
    <name type="common">Psychedelic mushroom</name>
    <name type="synonym">Stropharia cubensis</name>
    <dbReference type="NCBI Taxonomy" id="181762"/>
    <lineage>
        <taxon>Eukaryota</taxon>
        <taxon>Fungi</taxon>
        <taxon>Dikarya</taxon>
        <taxon>Basidiomycota</taxon>
        <taxon>Agaricomycotina</taxon>
        <taxon>Agaricomycetes</taxon>
        <taxon>Agaricomycetidae</taxon>
        <taxon>Agaricales</taxon>
        <taxon>Agaricineae</taxon>
        <taxon>Strophariaceae</taxon>
        <taxon>Psilocybe</taxon>
    </lineage>
</organism>
<dbReference type="PANTHER" id="PTHR21310:SF15">
    <property type="entry name" value="AMINOGLYCOSIDE PHOSPHOTRANSFERASE DOMAIN-CONTAINING PROTEIN"/>
    <property type="match status" value="1"/>
</dbReference>
<sequence>MDTKPKGKEAETSPFVKAHLKVRYQEALSMEFIAQNTTIPVPRILDVYTVNRIVHILQERIQGLVLELVWDDLPLDEKRSCMLQIKDYFIQLRNLKPPHPEHVQSIDGSGLSDNRVENYIWGPFSSHDEFQKS</sequence>
<dbReference type="InterPro" id="IPR051678">
    <property type="entry name" value="AGP_Transferase"/>
</dbReference>
<name>A0A8H7XS68_PSICU</name>
<dbReference type="PANTHER" id="PTHR21310">
    <property type="entry name" value="AMINOGLYCOSIDE PHOSPHOTRANSFERASE-RELATED-RELATED"/>
    <property type="match status" value="1"/>
</dbReference>
<dbReference type="EMBL" id="JAFIQS010000011">
    <property type="protein sequence ID" value="KAG5164715.1"/>
    <property type="molecule type" value="Genomic_DNA"/>
</dbReference>
<protein>
    <submittedName>
        <fullName evidence="1">Uncharacterized protein</fullName>
    </submittedName>
</protein>